<evidence type="ECO:0000313" key="2">
    <source>
        <dbReference type="Proteomes" id="UP000233425"/>
    </source>
</evidence>
<accession>A0A2N0UJU0</accession>
<comment type="caution">
    <text evidence="1">The sequence shown here is derived from an EMBL/GenBank/DDBJ whole genome shotgun (WGS) entry which is preliminary data.</text>
</comment>
<dbReference type="EMBL" id="NNSR01000072">
    <property type="protein sequence ID" value="PKD27242.1"/>
    <property type="molecule type" value="Genomic_DNA"/>
</dbReference>
<organism evidence="1 2">
    <name type="scientific">Ruminococcus bromii</name>
    <dbReference type="NCBI Taxonomy" id="40518"/>
    <lineage>
        <taxon>Bacteria</taxon>
        <taxon>Bacillati</taxon>
        <taxon>Bacillota</taxon>
        <taxon>Clostridia</taxon>
        <taxon>Eubacteriales</taxon>
        <taxon>Oscillospiraceae</taxon>
        <taxon>Ruminococcus</taxon>
    </lineage>
</organism>
<reference evidence="1" key="1">
    <citation type="journal article" date="2018" name="Environ. Microbiol.">
        <title>Sporulation capability and amylosome conservation among diverse human colonic and rumen isolates of the keystone starch-degrader Ruminococcus bromii.</title>
        <authorList>
            <person name="Mukhopadhya I."/>
            <person name="Morais S."/>
            <person name="Laverde-Gomez J."/>
            <person name="Sheridan P.O."/>
            <person name="Walker A.W."/>
            <person name="Kelly W."/>
            <person name="Klieve A.V."/>
            <person name="Ouwerkerk D."/>
            <person name="Duncan S.H."/>
            <person name="Louis P."/>
            <person name="Koropatkin N."/>
            <person name="Cockburn D."/>
            <person name="Kibler R."/>
            <person name="Cooper P.J."/>
            <person name="Sandoval C."/>
            <person name="Crost E."/>
            <person name="Juge N."/>
            <person name="Bayer E.A."/>
            <person name="Flint H.J."/>
        </authorList>
    </citation>
    <scope>NUCLEOTIDE SEQUENCE [LARGE SCALE GENOMIC DNA]</scope>
    <source>
        <strain evidence="1">ATCC 27255</strain>
    </source>
</reference>
<keyword evidence="2" id="KW-1185">Reference proteome</keyword>
<evidence type="ECO:0000313" key="1">
    <source>
        <dbReference type="EMBL" id="PKD27242.1"/>
    </source>
</evidence>
<sequence>MGKFDEIFDDVVVNAKACASAVSQKASSVYDVSKHKITAAEIRGDINKKLRELGALTYKSEVHGTDYSQQIKIIVSEISDLKDSLNAVNEHIAVATDKRRCPGCNAVIPNNSVFCNICGIKIDDIGDAKEDFEL</sequence>
<protein>
    <recommendedName>
        <fullName evidence="3">Zinc ribbon domain-containing protein</fullName>
    </recommendedName>
</protein>
<name>A0A2N0UJU0_9FIRM</name>
<proteinExistence type="predicted"/>
<dbReference type="Proteomes" id="UP000233425">
    <property type="component" value="Unassembled WGS sequence"/>
</dbReference>
<gene>
    <name evidence="1" type="ORF">RBATCC27255_01631</name>
</gene>
<evidence type="ECO:0008006" key="3">
    <source>
        <dbReference type="Google" id="ProtNLM"/>
    </source>
</evidence>
<dbReference type="AlphaFoldDB" id="A0A2N0UJU0"/>
<dbReference type="RefSeq" id="WP_101029562.1">
    <property type="nucleotide sequence ID" value="NZ_CABMMZ010000072.1"/>
</dbReference>